<protein>
    <submittedName>
        <fullName evidence="1">Uncharacterized protein</fullName>
    </submittedName>
</protein>
<evidence type="ECO:0000313" key="1">
    <source>
        <dbReference type="EMBL" id="GGO87577.1"/>
    </source>
</evidence>
<dbReference type="EMBL" id="BMLT01000013">
    <property type="protein sequence ID" value="GGO87577.1"/>
    <property type="molecule type" value="Genomic_DNA"/>
</dbReference>
<dbReference type="Proteomes" id="UP000599578">
    <property type="component" value="Unassembled WGS sequence"/>
</dbReference>
<accession>A0A918DXX0</accession>
<keyword evidence="2" id="KW-1185">Reference proteome</keyword>
<proteinExistence type="predicted"/>
<evidence type="ECO:0000313" key="2">
    <source>
        <dbReference type="Proteomes" id="UP000599578"/>
    </source>
</evidence>
<sequence length="275" mass="30182">MGARTTVQPPAADPCLNAGPGARLLSGLRRRGLRPVGERSCKLRQGRVLPERFLLGVPVSQLAPEDFGSLLAEFGLDSRGRQLFDQHFPGASEVQFAVEQDGDRVLCKVYLEYWDRLLQRLGRGDEGPALLNLGFKWQAGRPADLVLDSYLCLPRIRHLDIVGRVRERAGELGDAVADLVLWAAAAVPDRELVYLEVDGGEGGRYSYDINLYPCRRSLSDAAPRLQALAGRLCCDGGELDALLERHARAPLGHISGGRDRQGRGFFTFYYAVGAL</sequence>
<reference evidence="1 2" key="1">
    <citation type="journal article" date="2014" name="Int. J. Syst. Evol. Microbiol.">
        <title>Complete genome sequence of Corynebacterium casei LMG S-19264T (=DSM 44701T), isolated from a smear-ripened cheese.</title>
        <authorList>
            <consortium name="US DOE Joint Genome Institute (JGI-PGF)"/>
            <person name="Walter F."/>
            <person name="Albersmeier A."/>
            <person name="Kalinowski J."/>
            <person name="Ruckert C."/>
        </authorList>
    </citation>
    <scope>NUCLEOTIDE SEQUENCE [LARGE SCALE GENOMIC DNA]</scope>
    <source>
        <strain evidence="1 2">CGMCC 1.7286</strain>
    </source>
</reference>
<dbReference type="AlphaFoldDB" id="A0A918DXX0"/>
<name>A0A918DXX0_9GAMM</name>
<gene>
    <name evidence="1" type="ORF">GCM10011348_41090</name>
</gene>
<organism evidence="1 2">
    <name type="scientific">Marinobacterium nitratireducens</name>
    <dbReference type="NCBI Taxonomy" id="518897"/>
    <lineage>
        <taxon>Bacteria</taxon>
        <taxon>Pseudomonadati</taxon>
        <taxon>Pseudomonadota</taxon>
        <taxon>Gammaproteobacteria</taxon>
        <taxon>Oceanospirillales</taxon>
        <taxon>Oceanospirillaceae</taxon>
        <taxon>Marinobacterium</taxon>
    </lineage>
</organism>
<dbReference type="RefSeq" id="WP_188862512.1">
    <property type="nucleotide sequence ID" value="NZ_BMLT01000013.1"/>
</dbReference>
<comment type="caution">
    <text evidence="1">The sequence shown here is derived from an EMBL/GenBank/DDBJ whole genome shotgun (WGS) entry which is preliminary data.</text>
</comment>